<evidence type="ECO:0000256" key="1">
    <source>
        <dbReference type="ARBA" id="ARBA00022801"/>
    </source>
</evidence>
<dbReference type="GeneID" id="83179775"/>
<evidence type="ECO:0000313" key="6">
    <source>
        <dbReference type="Proteomes" id="UP001150904"/>
    </source>
</evidence>
<dbReference type="GO" id="GO:0045820">
    <property type="term" value="P:negative regulation of glycolytic process"/>
    <property type="evidence" value="ECO:0007669"/>
    <property type="project" value="TreeGrafter"/>
</dbReference>
<feature type="active site" description="Tele-phosphohistidine intermediate" evidence="2">
    <location>
        <position position="8"/>
    </location>
</feature>
<dbReference type="Proteomes" id="UP001150904">
    <property type="component" value="Unassembled WGS sequence"/>
</dbReference>
<comment type="caution">
    <text evidence="5">The sequence shown here is derived from an EMBL/GenBank/DDBJ whole genome shotgun (WGS) entry which is preliminary data.</text>
</comment>
<feature type="region of interest" description="Disordered" evidence="4">
    <location>
        <begin position="97"/>
        <end position="130"/>
    </location>
</feature>
<evidence type="ECO:0000256" key="3">
    <source>
        <dbReference type="PIRSR" id="PIRSR613078-2"/>
    </source>
</evidence>
<dbReference type="OrthoDB" id="354304at2759"/>
<sequence length="221" mass="24226">MKLFLIRHAETVHNVEKTWAGTTDSPLTNHGMLQIDSLARHFASNSIHFDSIFASDLSRARITAEGICRQQRPRRDGGLVSPILTSDLREKDFGSLEGVRFTPPVGKPGNDSSRGGRSGSAPVLTHAESESTASMRRRAISFLNVHLLPLIFDDTTQRANVAIVAHGIILRVLWYCLLELFDPTNITMAPGITTGDGRPPVLVSPSWSNTGNSRDMIKDGR</sequence>
<proteinExistence type="predicted"/>
<dbReference type="CDD" id="cd07067">
    <property type="entry name" value="HP_PGM_like"/>
    <property type="match status" value="1"/>
</dbReference>
<dbReference type="InterPro" id="IPR029033">
    <property type="entry name" value="His_PPase_superfam"/>
</dbReference>
<reference evidence="5" key="2">
    <citation type="journal article" date="2023" name="IMA Fungus">
        <title>Comparative genomic study of the Penicillium genus elucidates a diverse pangenome and 15 lateral gene transfer events.</title>
        <authorList>
            <person name="Petersen C."/>
            <person name="Sorensen T."/>
            <person name="Nielsen M.R."/>
            <person name="Sondergaard T.E."/>
            <person name="Sorensen J.L."/>
            <person name="Fitzpatrick D.A."/>
            <person name="Frisvad J.C."/>
            <person name="Nielsen K.L."/>
        </authorList>
    </citation>
    <scope>NUCLEOTIDE SEQUENCE</scope>
    <source>
        <strain evidence="5">IBT 15544</strain>
    </source>
</reference>
<dbReference type="InterPro" id="IPR051695">
    <property type="entry name" value="Phosphoglycerate_Mutase"/>
</dbReference>
<dbReference type="PANTHER" id="PTHR46517">
    <property type="entry name" value="FRUCTOSE-2,6-BISPHOSPHATASE TIGAR"/>
    <property type="match status" value="1"/>
</dbReference>
<dbReference type="GO" id="GO:0004331">
    <property type="term" value="F:fructose-2,6-bisphosphate 2-phosphatase activity"/>
    <property type="evidence" value="ECO:0007669"/>
    <property type="project" value="TreeGrafter"/>
</dbReference>
<reference evidence="5" key="1">
    <citation type="submission" date="2022-12" db="EMBL/GenBank/DDBJ databases">
        <authorList>
            <person name="Petersen C."/>
        </authorList>
    </citation>
    <scope>NUCLEOTIDE SEQUENCE</scope>
    <source>
        <strain evidence="5">IBT 15544</strain>
    </source>
</reference>
<dbReference type="SMART" id="SM00855">
    <property type="entry name" value="PGAM"/>
    <property type="match status" value="1"/>
</dbReference>
<protein>
    <recommendedName>
        <fullName evidence="7">Phosphoglycerate mutase</fullName>
    </recommendedName>
</protein>
<dbReference type="GO" id="GO:0005829">
    <property type="term" value="C:cytosol"/>
    <property type="evidence" value="ECO:0007669"/>
    <property type="project" value="TreeGrafter"/>
</dbReference>
<dbReference type="PANTHER" id="PTHR46517:SF1">
    <property type="entry name" value="FRUCTOSE-2,6-BISPHOSPHATASE TIGAR"/>
    <property type="match status" value="1"/>
</dbReference>
<keyword evidence="1" id="KW-0378">Hydrolase</keyword>
<evidence type="ECO:0000256" key="4">
    <source>
        <dbReference type="SAM" id="MobiDB-lite"/>
    </source>
</evidence>
<dbReference type="Pfam" id="PF00300">
    <property type="entry name" value="His_Phos_1"/>
    <property type="match status" value="1"/>
</dbReference>
<feature type="binding site" evidence="3">
    <location>
        <begin position="7"/>
        <end position="14"/>
    </location>
    <ligand>
        <name>substrate</name>
    </ligand>
</feature>
<gene>
    <name evidence="5" type="ORF">N7498_005412</name>
</gene>
<dbReference type="SUPFAM" id="SSF53254">
    <property type="entry name" value="Phosphoglycerate mutase-like"/>
    <property type="match status" value="1"/>
</dbReference>
<name>A0A9W9MNH2_9EURO</name>
<dbReference type="AlphaFoldDB" id="A0A9W9MNH2"/>
<evidence type="ECO:0000256" key="2">
    <source>
        <dbReference type="PIRSR" id="PIRSR613078-1"/>
    </source>
</evidence>
<feature type="active site" description="Proton donor/acceptor" evidence="2">
    <location>
        <position position="90"/>
    </location>
</feature>
<dbReference type="RefSeq" id="XP_058309012.1">
    <property type="nucleotide sequence ID" value="XM_058452474.1"/>
</dbReference>
<feature type="region of interest" description="Disordered" evidence="4">
    <location>
        <begin position="197"/>
        <end position="221"/>
    </location>
</feature>
<dbReference type="EMBL" id="JAPQKR010000012">
    <property type="protein sequence ID" value="KAJ5204533.1"/>
    <property type="molecule type" value="Genomic_DNA"/>
</dbReference>
<dbReference type="GO" id="GO:0043456">
    <property type="term" value="P:regulation of pentose-phosphate shunt"/>
    <property type="evidence" value="ECO:0007669"/>
    <property type="project" value="TreeGrafter"/>
</dbReference>
<evidence type="ECO:0008006" key="7">
    <source>
        <dbReference type="Google" id="ProtNLM"/>
    </source>
</evidence>
<evidence type="ECO:0000313" key="5">
    <source>
        <dbReference type="EMBL" id="KAJ5204533.1"/>
    </source>
</evidence>
<organism evidence="5 6">
    <name type="scientific">Penicillium cinerascens</name>
    <dbReference type="NCBI Taxonomy" id="70096"/>
    <lineage>
        <taxon>Eukaryota</taxon>
        <taxon>Fungi</taxon>
        <taxon>Dikarya</taxon>
        <taxon>Ascomycota</taxon>
        <taxon>Pezizomycotina</taxon>
        <taxon>Eurotiomycetes</taxon>
        <taxon>Eurotiomycetidae</taxon>
        <taxon>Eurotiales</taxon>
        <taxon>Aspergillaceae</taxon>
        <taxon>Penicillium</taxon>
    </lineage>
</organism>
<dbReference type="Gene3D" id="3.40.50.1240">
    <property type="entry name" value="Phosphoglycerate mutase-like"/>
    <property type="match status" value="1"/>
</dbReference>
<accession>A0A9W9MNH2</accession>
<keyword evidence="6" id="KW-1185">Reference proteome</keyword>
<feature type="binding site" evidence="3">
    <location>
        <position position="59"/>
    </location>
    <ligand>
        <name>substrate</name>
    </ligand>
</feature>
<dbReference type="InterPro" id="IPR013078">
    <property type="entry name" value="His_Pase_superF_clade-1"/>
</dbReference>